<dbReference type="PANTHER" id="PTHR43355:SF2">
    <property type="entry name" value="FLAVIN REDUCTASE (NADPH)"/>
    <property type="match status" value="1"/>
</dbReference>
<dbReference type="SUPFAM" id="SSF51735">
    <property type="entry name" value="NAD(P)-binding Rossmann-fold domains"/>
    <property type="match status" value="1"/>
</dbReference>
<evidence type="ECO:0000259" key="2">
    <source>
        <dbReference type="Pfam" id="PF13460"/>
    </source>
</evidence>
<dbReference type="GO" id="GO:0042602">
    <property type="term" value="F:riboflavin reductase (NADPH) activity"/>
    <property type="evidence" value="ECO:0007669"/>
    <property type="project" value="TreeGrafter"/>
</dbReference>
<evidence type="ECO:0000313" key="3">
    <source>
        <dbReference type="EMBL" id="PHH73700.1"/>
    </source>
</evidence>
<organism evidence="3 4">
    <name type="scientific">Ophiocordyceps australis</name>
    <dbReference type="NCBI Taxonomy" id="1399860"/>
    <lineage>
        <taxon>Eukaryota</taxon>
        <taxon>Fungi</taxon>
        <taxon>Dikarya</taxon>
        <taxon>Ascomycota</taxon>
        <taxon>Pezizomycotina</taxon>
        <taxon>Sordariomycetes</taxon>
        <taxon>Hypocreomycetidae</taxon>
        <taxon>Hypocreales</taxon>
        <taxon>Ophiocordycipitaceae</taxon>
        <taxon>Ophiocordyceps</taxon>
    </lineage>
</organism>
<sequence length="256" mass="27793">MASQQQLGIVFLGATGGCGLSALRRALDQGHECIALCRQAERLVQHFCTDQEDGDESRVPDNLIIRQGDAHDWAAVASCLQRPSNGQLVDAVCSSIGSTVSPWTLGMRQRDVCLLGIEALVQAIKRQRDRAGARSWRPLVVMVSTTGISAHGRDVPLALVPLYRLVLHAPHRDKRAAEAQAQQSGERLVVVRPSLLVDGRDERAVRVHVEGAAGVERREIGYTISRQAVGGWMYGNLLSKAVDGSEYEGKAVGLTW</sequence>
<comment type="caution">
    <text evidence="3">The sequence shown here is derived from an EMBL/GenBank/DDBJ whole genome shotgun (WGS) entry which is preliminary data.</text>
</comment>
<dbReference type="AlphaFoldDB" id="A0A2C5Z1N6"/>
<name>A0A2C5Z1N6_9HYPO</name>
<feature type="domain" description="NAD(P)-binding" evidence="2">
    <location>
        <begin position="13"/>
        <end position="234"/>
    </location>
</feature>
<proteinExistence type="inferred from homology"/>
<dbReference type="GO" id="GO:0004074">
    <property type="term" value="F:biliverdin reductase [NAD(P)H] activity"/>
    <property type="evidence" value="ECO:0007669"/>
    <property type="project" value="TreeGrafter"/>
</dbReference>
<evidence type="ECO:0000256" key="1">
    <source>
        <dbReference type="ARBA" id="ARBA00038376"/>
    </source>
</evidence>
<evidence type="ECO:0000313" key="4">
    <source>
        <dbReference type="Proteomes" id="UP000224854"/>
    </source>
</evidence>
<dbReference type="PANTHER" id="PTHR43355">
    <property type="entry name" value="FLAVIN REDUCTASE (NADPH)"/>
    <property type="match status" value="1"/>
</dbReference>
<reference evidence="3 4" key="1">
    <citation type="submission" date="2017-06" db="EMBL/GenBank/DDBJ databases">
        <title>Ant-infecting Ophiocordyceps genomes reveal a high diversity of potential behavioral manipulation genes and a possible major role for enterotoxins.</title>
        <authorList>
            <person name="De Bekker C."/>
            <person name="Evans H.C."/>
            <person name="Brachmann A."/>
            <person name="Hughes D.P."/>
        </authorList>
    </citation>
    <scope>NUCLEOTIDE SEQUENCE [LARGE SCALE GENOMIC DNA]</scope>
    <source>
        <strain evidence="3 4">1348a</strain>
    </source>
</reference>
<dbReference type="EMBL" id="NJEU01000484">
    <property type="protein sequence ID" value="PHH73700.1"/>
    <property type="molecule type" value="Genomic_DNA"/>
</dbReference>
<gene>
    <name evidence="3" type="ORF">CDD82_5320</name>
</gene>
<dbReference type="OrthoDB" id="63935at2759"/>
<protein>
    <recommendedName>
        <fullName evidence="2">NAD(P)-binding domain-containing protein</fullName>
    </recommendedName>
</protein>
<accession>A0A2C5Z1N6</accession>
<dbReference type="InterPro" id="IPR051606">
    <property type="entry name" value="Polyketide_Oxido-like"/>
</dbReference>
<dbReference type="InterPro" id="IPR036291">
    <property type="entry name" value="NAD(P)-bd_dom_sf"/>
</dbReference>
<dbReference type="Proteomes" id="UP000224854">
    <property type="component" value="Unassembled WGS sequence"/>
</dbReference>
<keyword evidence="4" id="KW-1185">Reference proteome</keyword>
<comment type="similarity">
    <text evidence="1">Belongs to the avfA family.</text>
</comment>
<dbReference type="Pfam" id="PF13460">
    <property type="entry name" value="NAD_binding_10"/>
    <property type="match status" value="1"/>
</dbReference>
<dbReference type="InterPro" id="IPR016040">
    <property type="entry name" value="NAD(P)-bd_dom"/>
</dbReference>
<dbReference type="Gene3D" id="3.40.50.720">
    <property type="entry name" value="NAD(P)-binding Rossmann-like Domain"/>
    <property type="match status" value="1"/>
</dbReference>